<dbReference type="PROSITE" id="PS50113">
    <property type="entry name" value="PAC"/>
    <property type="match status" value="2"/>
</dbReference>
<organism evidence="6 7">
    <name type="scientific">Noviherbaspirillum suwonense</name>
    <dbReference type="NCBI Taxonomy" id="1224511"/>
    <lineage>
        <taxon>Bacteria</taxon>
        <taxon>Pseudomonadati</taxon>
        <taxon>Pseudomonadota</taxon>
        <taxon>Betaproteobacteria</taxon>
        <taxon>Burkholderiales</taxon>
        <taxon>Oxalobacteraceae</taxon>
        <taxon>Noviherbaspirillum</taxon>
    </lineage>
</organism>
<name>A0ABY1PWD7_9BURK</name>
<feature type="transmembrane region" description="Helical" evidence="1">
    <location>
        <begin position="20"/>
        <end position="38"/>
    </location>
</feature>
<feature type="domain" description="PAC" evidence="3">
    <location>
        <begin position="393"/>
        <end position="445"/>
    </location>
</feature>
<dbReference type="NCBIfam" id="TIGR00254">
    <property type="entry name" value="GGDEF"/>
    <property type="match status" value="1"/>
</dbReference>
<dbReference type="CDD" id="cd00130">
    <property type="entry name" value="PAS"/>
    <property type="match status" value="2"/>
</dbReference>
<feature type="domain" description="PAS" evidence="2">
    <location>
        <begin position="182"/>
        <end position="251"/>
    </location>
</feature>
<feature type="domain" description="PAC" evidence="3">
    <location>
        <begin position="255"/>
        <end position="306"/>
    </location>
</feature>
<feature type="transmembrane region" description="Helical" evidence="1">
    <location>
        <begin position="50"/>
        <end position="67"/>
    </location>
</feature>
<evidence type="ECO:0000259" key="3">
    <source>
        <dbReference type="PROSITE" id="PS50113"/>
    </source>
</evidence>
<evidence type="ECO:0000259" key="2">
    <source>
        <dbReference type="PROSITE" id="PS50112"/>
    </source>
</evidence>
<feature type="transmembrane region" description="Helical" evidence="1">
    <location>
        <begin position="79"/>
        <end position="95"/>
    </location>
</feature>
<dbReference type="Pfam" id="PF00563">
    <property type="entry name" value="EAL"/>
    <property type="match status" value="1"/>
</dbReference>
<dbReference type="CDD" id="cd01948">
    <property type="entry name" value="EAL"/>
    <property type="match status" value="1"/>
</dbReference>
<comment type="caution">
    <text evidence="6">The sequence shown here is derived from an EMBL/GenBank/DDBJ whole genome shotgun (WGS) entry which is preliminary data.</text>
</comment>
<feature type="domain" description="PAS" evidence="2">
    <location>
        <begin position="307"/>
        <end position="347"/>
    </location>
</feature>
<dbReference type="Proteomes" id="UP001158049">
    <property type="component" value="Unassembled WGS sequence"/>
</dbReference>
<protein>
    <submittedName>
        <fullName evidence="6">PAS domain S-box-containing protein/diguanylate cyclase (GGDEF) domain-containing protein</fullName>
    </submittedName>
</protein>
<dbReference type="InterPro" id="IPR029787">
    <property type="entry name" value="Nucleotide_cyclase"/>
</dbReference>
<dbReference type="InterPro" id="IPR001610">
    <property type="entry name" value="PAC"/>
</dbReference>
<keyword evidence="1" id="KW-0472">Membrane</keyword>
<dbReference type="PROSITE" id="PS50887">
    <property type="entry name" value="GGDEF"/>
    <property type="match status" value="1"/>
</dbReference>
<evidence type="ECO:0000313" key="6">
    <source>
        <dbReference type="EMBL" id="SMP48522.1"/>
    </source>
</evidence>
<evidence type="ECO:0000313" key="7">
    <source>
        <dbReference type="Proteomes" id="UP001158049"/>
    </source>
</evidence>
<keyword evidence="1" id="KW-0812">Transmembrane</keyword>
<dbReference type="PANTHER" id="PTHR44757:SF2">
    <property type="entry name" value="BIOFILM ARCHITECTURE MAINTENANCE PROTEIN MBAA"/>
    <property type="match status" value="1"/>
</dbReference>
<reference evidence="6 7" key="1">
    <citation type="submission" date="2017-05" db="EMBL/GenBank/DDBJ databases">
        <authorList>
            <person name="Varghese N."/>
            <person name="Submissions S."/>
        </authorList>
    </citation>
    <scope>NUCLEOTIDE SEQUENCE [LARGE SCALE GENOMIC DNA]</scope>
    <source>
        <strain evidence="6 7">DSM 26001</strain>
    </source>
</reference>
<proteinExistence type="predicted"/>
<dbReference type="PROSITE" id="PS50883">
    <property type="entry name" value="EAL"/>
    <property type="match status" value="1"/>
</dbReference>
<keyword evidence="7" id="KW-1185">Reference proteome</keyword>
<dbReference type="SUPFAM" id="SSF55785">
    <property type="entry name" value="PYP-like sensor domain (PAS domain)"/>
    <property type="match status" value="2"/>
</dbReference>
<evidence type="ECO:0000256" key="1">
    <source>
        <dbReference type="SAM" id="Phobius"/>
    </source>
</evidence>
<sequence>MKLPLVRAGGAYTGPEIFRLASLFLYASLLLEICLLWWMDKPGSTRSVKVSLFVVAALAVVALIRFARPGLHLLGRRHVLLELLAAGAAIGMLSLQSQLPIAPLPWWIGLASVFALELQGSLALAVILAVAVAGALTSVATGGQPEDWLPGFFVTLFAGLLSASLSKAMAANQASLEQALMNERRFNVIARAARHVFMITDRRFRTTYINPAITDVLGYSEQEMLAGAAPAIHPEDLPRRNANLQLLRRKAGASLSMKLRIRHREGHWVWLEIRGYNMLHDPAIGGLVFSIEDISARVEAERKLTEEHALLRTVLDLNPSMIYAKDSNGRFTITNASFQKHYGYASDAELHGKTTEELPGAGGEDGRHPVLPETARRMHLQDMHVIRSGVAVENLEVQDMRDGEVERWYRTFKYPLRDSSGAASGMLAIVRDVTDSKEYEMRLEHLAMHDSLTGLPNRRFMLKMIADLILPEGVPPPQIAVLYFDLDFFKSVNDTHGHDTGDRCLMEVARRIRYELPPEDMVSRFGGDEFVILTHAGMDAARERASRLLSALDRPVVIDDIVVKLHGSIGIAKLLPSHRTPSELIRDADAAMYQAKERGRNRVEAFNAELQVWATRRAQMDVALRFALERKELTLVYQPQVALADGRLCGFELLLRWNSPQYGEIKPDDFIPIAERSGMVVPIGLWALEQACIQLKKWHQAYPRQTPVTLGVNVSMRQLMHSSFIGEVAQILVRTGVAANCIELELTESSAMANPQQTIENLSRLKSLGVRLALDDFGTGYSSLAYLQRLPIDVLKIDRAFARGLGLDNNDAGIVQMILTLAQLLDLDTIAEGVETAEQITVLRRLGCRMGQGYFFSAGVPAAQAERLLAADQPYPLSLTAHA</sequence>
<dbReference type="Gene3D" id="3.30.70.270">
    <property type="match status" value="1"/>
</dbReference>
<gene>
    <name evidence="6" type="ORF">SAMN06295970_102161</name>
</gene>
<dbReference type="InterPro" id="IPR013656">
    <property type="entry name" value="PAS_4"/>
</dbReference>
<dbReference type="InterPro" id="IPR013655">
    <property type="entry name" value="PAS_fold_3"/>
</dbReference>
<dbReference type="InterPro" id="IPR000014">
    <property type="entry name" value="PAS"/>
</dbReference>
<dbReference type="EMBL" id="FXUL01000002">
    <property type="protein sequence ID" value="SMP48522.1"/>
    <property type="molecule type" value="Genomic_DNA"/>
</dbReference>
<dbReference type="InterPro" id="IPR035965">
    <property type="entry name" value="PAS-like_dom_sf"/>
</dbReference>
<dbReference type="InterPro" id="IPR043128">
    <property type="entry name" value="Rev_trsase/Diguanyl_cyclase"/>
</dbReference>
<dbReference type="CDD" id="cd01949">
    <property type="entry name" value="GGDEF"/>
    <property type="match status" value="1"/>
</dbReference>
<feature type="transmembrane region" description="Helical" evidence="1">
    <location>
        <begin position="148"/>
        <end position="165"/>
    </location>
</feature>
<feature type="domain" description="GGDEF" evidence="5">
    <location>
        <begin position="477"/>
        <end position="608"/>
    </location>
</feature>
<dbReference type="SMART" id="SM00052">
    <property type="entry name" value="EAL"/>
    <property type="match status" value="1"/>
</dbReference>
<feature type="domain" description="EAL" evidence="4">
    <location>
        <begin position="617"/>
        <end position="873"/>
    </location>
</feature>
<dbReference type="SMART" id="SM00091">
    <property type="entry name" value="PAS"/>
    <property type="match status" value="2"/>
</dbReference>
<dbReference type="SUPFAM" id="SSF141868">
    <property type="entry name" value="EAL domain-like"/>
    <property type="match status" value="1"/>
</dbReference>
<dbReference type="PANTHER" id="PTHR44757">
    <property type="entry name" value="DIGUANYLATE CYCLASE DGCP"/>
    <property type="match status" value="1"/>
</dbReference>
<dbReference type="SMART" id="SM00086">
    <property type="entry name" value="PAC"/>
    <property type="match status" value="2"/>
</dbReference>
<keyword evidence="1" id="KW-1133">Transmembrane helix</keyword>
<dbReference type="InterPro" id="IPR035919">
    <property type="entry name" value="EAL_sf"/>
</dbReference>
<dbReference type="NCBIfam" id="TIGR00229">
    <property type="entry name" value="sensory_box"/>
    <property type="match status" value="2"/>
</dbReference>
<dbReference type="PROSITE" id="PS50112">
    <property type="entry name" value="PAS"/>
    <property type="match status" value="2"/>
</dbReference>
<dbReference type="InterPro" id="IPR000700">
    <property type="entry name" value="PAS-assoc_C"/>
</dbReference>
<dbReference type="SUPFAM" id="SSF55073">
    <property type="entry name" value="Nucleotide cyclase"/>
    <property type="match status" value="1"/>
</dbReference>
<dbReference type="Gene3D" id="3.20.20.450">
    <property type="entry name" value="EAL domain"/>
    <property type="match status" value="1"/>
</dbReference>
<dbReference type="Pfam" id="PF08448">
    <property type="entry name" value="PAS_4"/>
    <property type="match status" value="1"/>
</dbReference>
<dbReference type="Pfam" id="PF00990">
    <property type="entry name" value="GGDEF"/>
    <property type="match status" value="1"/>
</dbReference>
<dbReference type="Pfam" id="PF08447">
    <property type="entry name" value="PAS_3"/>
    <property type="match status" value="1"/>
</dbReference>
<evidence type="ECO:0000259" key="4">
    <source>
        <dbReference type="PROSITE" id="PS50883"/>
    </source>
</evidence>
<dbReference type="InterPro" id="IPR001633">
    <property type="entry name" value="EAL_dom"/>
</dbReference>
<accession>A0ABY1PWD7</accession>
<evidence type="ECO:0000259" key="5">
    <source>
        <dbReference type="PROSITE" id="PS50887"/>
    </source>
</evidence>
<dbReference type="InterPro" id="IPR052155">
    <property type="entry name" value="Biofilm_reg_signaling"/>
</dbReference>
<dbReference type="InterPro" id="IPR000160">
    <property type="entry name" value="GGDEF_dom"/>
</dbReference>
<dbReference type="SMART" id="SM00267">
    <property type="entry name" value="GGDEF"/>
    <property type="match status" value="1"/>
</dbReference>
<feature type="transmembrane region" description="Helical" evidence="1">
    <location>
        <begin position="107"/>
        <end position="136"/>
    </location>
</feature>
<dbReference type="RefSeq" id="WP_283440964.1">
    <property type="nucleotide sequence ID" value="NZ_FXUL01000002.1"/>
</dbReference>
<dbReference type="Gene3D" id="3.30.450.20">
    <property type="entry name" value="PAS domain"/>
    <property type="match status" value="2"/>
</dbReference>